<feature type="region of interest" description="Disordered" evidence="6">
    <location>
        <begin position="401"/>
        <end position="425"/>
    </location>
</feature>
<comment type="similarity">
    <text evidence="4">Belongs to the CRWN family.</text>
</comment>
<dbReference type="EMBL" id="OOIL02000001">
    <property type="protein sequence ID" value="VFQ58416.1"/>
    <property type="molecule type" value="Genomic_DNA"/>
</dbReference>
<feature type="region of interest" description="Disordered" evidence="6">
    <location>
        <begin position="1043"/>
        <end position="1130"/>
    </location>
</feature>
<keyword evidence="8" id="KW-1185">Reference proteome</keyword>
<feature type="compositionally biased region" description="Polar residues" evidence="6">
    <location>
        <begin position="900"/>
        <end position="913"/>
    </location>
</feature>
<feature type="compositionally biased region" description="Acidic residues" evidence="6">
    <location>
        <begin position="1066"/>
        <end position="1085"/>
    </location>
</feature>
<feature type="compositionally biased region" description="Basic and acidic residues" evidence="6">
    <location>
        <begin position="1091"/>
        <end position="1103"/>
    </location>
</feature>
<feature type="compositionally biased region" description="Basic and acidic residues" evidence="6">
    <location>
        <begin position="1043"/>
        <end position="1055"/>
    </location>
</feature>
<feature type="compositionally biased region" description="Basic residues" evidence="6">
    <location>
        <begin position="880"/>
        <end position="898"/>
    </location>
</feature>
<feature type="coiled-coil region" evidence="5">
    <location>
        <begin position="585"/>
        <end position="667"/>
    </location>
</feature>
<feature type="compositionally biased region" description="Polar residues" evidence="6">
    <location>
        <begin position="992"/>
        <end position="1003"/>
    </location>
</feature>
<evidence type="ECO:0000256" key="3">
    <source>
        <dbReference type="ARBA" id="ARBA00024186"/>
    </source>
</evidence>
<organism evidence="7 8">
    <name type="scientific">Cuscuta campestris</name>
    <dbReference type="NCBI Taxonomy" id="132261"/>
    <lineage>
        <taxon>Eukaryota</taxon>
        <taxon>Viridiplantae</taxon>
        <taxon>Streptophyta</taxon>
        <taxon>Embryophyta</taxon>
        <taxon>Tracheophyta</taxon>
        <taxon>Spermatophyta</taxon>
        <taxon>Magnoliopsida</taxon>
        <taxon>eudicotyledons</taxon>
        <taxon>Gunneridae</taxon>
        <taxon>Pentapetalae</taxon>
        <taxon>asterids</taxon>
        <taxon>lamiids</taxon>
        <taxon>Solanales</taxon>
        <taxon>Convolvulaceae</taxon>
        <taxon>Cuscuteae</taxon>
        <taxon>Cuscuta</taxon>
        <taxon>Cuscuta subgen. Grammica</taxon>
        <taxon>Cuscuta sect. Cleistogrammica</taxon>
    </lineage>
</organism>
<sequence length="1130" mass="129868">MSTPTRKLWAGWSLTPKSETPRKNSDKGKGLSFLENSGRGLNGEENGSINLQEKMAKLETELFDYQYNMGLLLIEKKDWTTKYEEAKHSLEEAKDLYRREQEANSIATSEAAKREDNLRKALGVEKQCVLDLEKALHDMRAECAEIKFTADSKLAEANALLTSVEEKSLEVESKLHTADTKLAEASRKSAEVERKLNELKAQENALRRERSSFTIERESHESTLSKQREDLREWERKLKEGGDRLVDSRRLLNQREQRANDADKIMLQRQNELESSQKKIDSAYSALNEKEEDIRSRLASLSMKEKEIDDMKKSLNLKEQALSDLEEKLNVKEKEEIQKLVDEHRAVLDAKEEEFNLEMKQRRESVDEELKRKEIELERKEAEILHLEEKVKKREVALEKKSEKVKEKEKDLETKMKATKEREKSLKVEEKNLEKERKQILSDKDELLSIRDELENIKADVEKKQIKLNEDTEQLKVTEADRLELTRLQSELKQETDKCRLQREKLLEETEDLKQEREKFEKEWDELDEKRAEINKQLEEINEQKRSFEKLKHSEEEKLNKEKIETQNYVNGELEALKVAKETFSATMEHERSILEEKLQNERSQLLHDFELLKSKLETDIQKKQEEMESELLERKKQFEDLREGELNNINFLKEVARRDMEELKLERSGIGKEKQEISASKKHLEVQQLEIRSDIEELVALSNKLKDQRADFLKERDQFMEFVKKQENCISCGERIREFELSHLQSLTEVENCEPPPLPGIAQDYLGKATQETPGKSANVSFPVFGTSASGGTMSWLRKCTSKILTFSPGKQTASGELRDLMNEPALPSKHVKERQPGMPLLRGDAFEEQIPLEPAYSTGEIEASKDTVEDTQNSNVRIGKKHRAARRGYPRGRKTASGKANGSVEISINTNEESEKESGLQGKGTQRSDRKRGRVHASQGTASEHGDYNSEGNSDSVTGGRKRRQKAVPIMQTPGQSRYYLRRSKRSAGATANASRSLNASTDHEETRHLKSAQPAPLEIIDGEVQSVEVVHQTAIETQIEIKDTGDNQDSKAEMANTHVDTGFSEEEVSEALEVPNEYDDDGSQGGYRTDEEEHGRRGGDQGDEEEEEAEHPGEVSIGKKIWTFITT</sequence>
<evidence type="ECO:0000313" key="7">
    <source>
        <dbReference type="EMBL" id="VFQ58416.1"/>
    </source>
</evidence>
<keyword evidence="2" id="KW-0539">Nucleus</keyword>
<evidence type="ECO:0000256" key="1">
    <source>
        <dbReference type="ARBA" id="ARBA00023054"/>
    </source>
</evidence>
<protein>
    <recommendedName>
        <fullName evidence="9">Nuclear matrix constituent protein 1-like protein</fullName>
    </recommendedName>
</protein>
<evidence type="ECO:0000256" key="4">
    <source>
        <dbReference type="ARBA" id="ARBA00024208"/>
    </source>
</evidence>
<evidence type="ECO:0000256" key="6">
    <source>
        <dbReference type="SAM" id="MobiDB-lite"/>
    </source>
</evidence>
<dbReference type="Proteomes" id="UP000595140">
    <property type="component" value="Unassembled WGS sequence"/>
</dbReference>
<evidence type="ECO:0000256" key="5">
    <source>
        <dbReference type="SAM" id="Coils"/>
    </source>
</evidence>
<feature type="region of interest" description="Disordered" evidence="6">
    <location>
        <begin position="1"/>
        <end position="46"/>
    </location>
</feature>
<feature type="region of interest" description="Disordered" evidence="6">
    <location>
        <begin position="857"/>
        <end position="1020"/>
    </location>
</feature>
<feature type="region of interest" description="Disordered" evidence="6">
    <location>
        <begin position="207"/>
        <end position="229"/>
    </location>
</feature>
<dbReference type="InterPro" id="IPR040418">
    <property type="entry name" value="CRWN"/>
</dbReference>
<keyword evidence="1 5" id="KW-0175">Coiled coil</keyword>
<dbReference type="AlphaFoldDB" id="A0A484K9D0"/>
<dbReference type="PANTHER" id="PTHR31908:SF11">
    <property type="entry name" value="PROTEIN CROWDED NUCLEI 1"/>
    <property type="match status" value="1"/>
</dbReference>
<proteinExistence type="inferred from homology"/>
<evidence type="ECO:0000256" key="2">
    <source>
        <dbReference type="ARBA" id="ARBA00023242"/>
    </source>
</evidence>
<feature type="compositionally biased region" description="Basic and acidic residues" evidence="6">
    <location>
        <begin position="19"/>
        <end position="29"/>
    </location>
</feature>
<dbReference type="OrthoDB" id="673795at2759"/>
<name>A0A484K9D0_9ASTE</name>
<dbReference type="GO" id="GO:0006997">
    <property type="term" value="P:nucleus organization"/>
    <property type="evidence" value="ECO:0007669"/>
    <property type="project" value="InterPro"/>
</dbReference>
<accession>A0A484K9D0</accession>
<evidence type="ECO:0000313" key="8">
    <source>
        <dbReference type="Proteomes" id="UP000595140"/>
    </source>
</evidence>
<comment type="subcellular location">
    <subcellularLocation>
        <location evidence="3">Nucleus lamina</location>
    </subcellularLocation>
</comment>
<reference evidence="7 8" key="1">
    <citation type="submission" date="2018-04" db="EMBL/GenBank/DDBJ databases">
        <authorList>
            <person name="Vogel A."/>
        </authorList>
    </citation>
    <scope>NUCLEOTIDE SEQUENCE [LARGE SCALE GENOMIC DNA]</scope>
</reference>
<gene>
    <name evidence="7" type="ORF">CCAM_LOCUS192</name>
</gene>
<dbReference type="PANTHER" id="PTHR31908">
    <property type="entry name" value="PROTEIN CROWDED NUCLEI 4"/>
    <property type="match status" value="1"/>
</dbReference>
<evidence type="ECO:0008006" key="9">
    <source>
        <dbReference type="Google" id="ProtNLM"/>
    </source>
</evidence>
<dbReference type="GO" id="GO:0005652">
    <property type="term" value="C:nuclear lamina"/>
    <property type="evidence" value="ECO:0007669"/>
    <property type="project" value="UniProtKB-SubCell"/>
</dbReference>